<evidence type="ECO:0000313" key="3">
    <source>
        <dbReference type="Proteomes" id="UP000619295"/>
    </source>
</evidence>
<dbReference type="RefSeq" id="WP_191123492.1">
    <property type="nucleotide sequence ID" value="NZ_JACXWY010000002.1"/>
</dbReference>
<name>A0A927I017_9HYPH</name>
<sequence length="78" mass="8800">MNPVDKVRSAYSDAEQEAELPERPLSPFEAASFIEGMTAELHRMARNAKLDTLSYFLEMARIEASAQIEQIAERKLDA</sequence>
<feature type="region of interest" description="Disordered" evidence="1">
    <location>
        <begin position="1"/>
        <end position="24"/>
    </location>
</feature>
<gene>
    <name evidence="2" type="ORF">IED13_04360</name>
</gene>
<accession>A0A927I017</accession>
<protein>
    <submittedName>
        <fullName evidence="2">Uncharacterized protein</fullName>
    </submittedName>
</protein>
<proteinExistence type="predicted"/>
<organism evidence="2 3">
    <name type="scientific">Bosea spartocytisi</name>
    <dbReference type="NCBI Taxonomy" id="2773451"/>
    <lineage>
        <taxon>Bacteria</taxon>
        <taxon>Pseudomonadati</taxon>
        <taxon>Pseudomonadota</taxon>
        <taxon>Alphaproteobacteria</taxon>
        <taxon>Hyphomicrobiales</taxon>
        <taxon>Boseaceae</taxon>
        <taxon>Bosea</taxon>
    </lineage>
</organism>
<comment type="caution">
    <text evidence="2">The sequence shown here is derived from an EMBL/GenBank/DDBJ whole genome shotgun (WGS) entry which is preliminary data.</text>
</comment>
<evidence type="ECO:0000256" key="1">
    <source>
        <dbReference type="SAM" id="MobiDB-lite"/>
    </source>
</evidence>
<evidence type="ECO:0000313" key="2">
    <source>
        <dbReference type="EMBL" id="MBD3844918.1"/>
    </source>
</evidence>
<keyword evidence="3" id="KW-1185">Reference proteome</keyword>
<dbReference type="Proteomes" id="UP000619295">
    <property type="component" value="Unassembled WGS sequence"/>
</dbReference>
<reference evidence="2" key="1">
    <citation type="submission" date="2020-09" db="EMBL/GenBank/DDBJ databases">
        <title>Bosea spartocytisi sp. nov. a root nodule endophyte of Spartocytisus supranubius in the high mountain ecosystem fo the Teide National Park (Canary Islands, Spain).</title>
        <authorList>
            <person name="Pulido-Suarez L."/>
            <person name="Peix A."/>
            <person name="Igual J.M."/>
            <person name="Socas-Perez N."/>
            <person name="Velazquez E."/>
            <person name="Flores-Felix J.D."/>
            <person name="Leon-Barrios M."/>
        </authorList>
    </citation>
    <scope>NUCLEOTIDE SEQUENCE</scope>
    <source>
        <strain evidence="2">SSUT16</strain>
    </source>
</reference>
<dbReference type="EMBL" id="JACXWY010000002">
    <property type="protein sequence ID" value="MBD3844918.1"/>
    <property type="molecule type" value="Genomic_DNA"/>
</dbReference>
<dbReference type="AlphaFoldDB" id="A0A927I017"/>